<evidence type="ECO:0000313" key="2">
    <source>
        <dbReference type="EMBL" id="CDK98878.1"/>
    </source>
</evidence>
<dbReference type="Proteomes" id="UP000018922">
    <property type="component" value="Chromosome I"/>
</dbReference>
<protein>
    <submittedName>
        <fullName evidence="2">Uncharacterized protein</fullName>
    </submittedName>
</protein>
<accession>V6F323</accession>
<evidence type="ECO:0000313" key="3">
    <source>
        <dbReference type="Proteomes" id="UP000018922"/>
    </source>
</evidence>
<dbReference type="AlphaFoldDB" id="V6F323"/>
<name>V6F323_MAGGM</name>
<evidence type="ECO:0000256" key="1">
    <source>
        <dbReference type="SAM" id="MobiDB-lite"/>
    </source>
</evidence>
<keyword evidence="3" id="KW-1185">Reference proteome</keyword>
<reference evidence="2 3" key="1">
    <citation type="journal article" date="2014" name="Genome Announc.">
        <title>Complete genome sequence of Magnetospirillum gryphiswaldense MSR-1.</title>
        <authorList>
            <person name="Wang X."/>
            <person name="Wang Q."/>
            <person name="Zhang W."/>
            <person name="Wang Y."/>
            <person name="Li L."/>
            <person name="Wen T."/>
            <person name="Zhang T."/>
            <person name="Zhang Y."/>
            <person name="Xu J."/>
            <person name="Hu J."/>
            <person name="Li S."/>
            <person name="Liu L."/>
            <person name="Liu J."/>
            <person name="Jiang W."/>
            <person name="Tian J."/>
            <person name="Li Y."/>
            <person name="Schuler D."/>
            <person name="Wang L."/>
            <person name="Li J."/>
        </authorList>
    </citation>
    <scope>NUCLEOTIDE SEQUENCE [LARGE SCALE GENOMIC DNA]</scope>
    <source>
        <strain evidence="3">DSM 6361 / JCM 21280 / NBRC 15271 / MSR-1</strain>
    </source>
</reference>
<dbReference type="HOGENOM" id="CLU_3185514_0_0_5"/>
<feature type="region of interest" description="Disordered" evidence="1">
    <location>
        <begin position="1"/>
        <end position="46"/>
    </location>
</feature>
<sequence>MAKSQKRTGREPKKPKAPAKKIVIVPPVQDESRQSPKKKPSAAPRA</sequence>
<organism evidence="2 3">
    <name type="scientific">Magnetospirillum gryphiswaldense (strain DSM 6361 / JCM 21280 / NBRC 15271 / MSR-1)</name>
    <dbReference type="NCBI Taxonomy" id="431944"/>
    <lineage>
        <taxon>Bacteria</taxon>
        <taxon>Pseudomonadati</taxon>
        <taxon>Pseudomonadota</taxon>
        <taxon>Alphaproteobacteria</taxon>
        <taxon>Rhodospirillales</taxon>
        <taxon>Rhodospirillaceae</taxon>
        <taxon>Magnetospirillum</taxon>
    </lineage>
</organism>
<dbReference type="RefSeq" id="WP_024079899.1">
    <property type="nucleotide sequence ID" value="NZ_CP027526.1"/>
</dbReference>
<dbReference type="KEGG" id="mgry:MSR1_15970"/>
<dbReference type="EMBL" id="HG794546">
    <property type="protein sequence ID" value="CDK98878.1"/>
    <property type="molecule type" value="Genomic_DNA"/>
</dbReference>
<dbReference type="KEGG" id="mgy:MGMSRv2__1663"/>
<gene>
    <name evidence="2" type="ordered locus">MGMSRv2__1663</name>
</gene>
<proteinExistence type="predicted"/>